<sequence>MSKSKGPRAAELAFGDHVGAGASYVFFICSDFCISRLSSFYFSYFGGGDGSGAVVGHGVDYEIPAIFFFSFLLFVFSVVCIAHGWGGEEVEDGFWIHGRPVLHLFFSFVVLFIFLPFLSCFCPTPFLTGSRRRRAYGSRLEISQFSGFVF</sequence>
<comment type="caution">
    <text evidence="2">The sequence shown here is derived from an EMBL/GenBank/DDBJ whole genome shotgun (WGS) entry which is preliminary data.</text>
</comment>
<keyword evidence="1" id="KW-1133">Transmembrane helix</keyword>
<reference evidence="2" key="1">
    <citation type="journal article" date="2023" name="Mol. Phylogenet. Evol.">
        <title>Genome-scale phylogeny and comparative genomics of the fungal order Sordariales.</title>
        <authorList>
            <person name="Hensen N."/>
            <person name="Bonometti L."/>
            <person name="Westerberg I."/>
            <person name="Brannstrom I.O."/>
            <person name="Guillou S."/>
            <person name="Cros-Aarteil S."/>
            <person name="Calhoun S."/>
            <person name="Haridas S."/>
            <person name="Kuo A."/>
            <person name="Mondo S."/>
            <person name="Pangilinan J."/>
            <person name="Riley R."/>
            <person name="LaButti K."/>
            <person name="Andreopoulos B."/>
            <person name="Lipzen A."/>
            <person name="Chen C."/>
            <person name="Yan M."/>
            <person name="Daum C."/>
            <person name="Ng V."/>
            <person name="Clum A."/>
            <person name="Steindorff A."/>
            <person name="Ohm R.A."/>
            <person name="Martin F."/>
            <person name="Silar P."/>
            <person name="Natvig D.O."/>
            <person name="Lalanne C."/>
            <person name="Gautier V."/>
            <person name="Ament-Velasquez S.L."/>
            <person name="Kruys A."/>
            <person name="Hutchinson M.I."/>
            <person name="Powell A.J."/>
            <person name="Barry K."/>
            <person name="Miller A.N."/>
            <person name="Grigoriev I.V."/>
            <person name="Debuchy R."/>
            <person name="Gladieux P."/>
            <person name="Hiltunen Thoren M."/>
            <person name="Johannesson H."/>
        </authorList>
    </citation>
    <scope>NUCLEOTIDE SEQUENCE</scope>
    <source>
        <strain evidence="2">SMH4131-1</strain>
    </source>
</reference>
<keyword evidence="1" id="KW-0812">Transmembrane</keyword>
<evidence type="ECO:0008006" key="4">
    <source>
        <dbReference type="Google" id="ProtNLM"/>
    </source>
</evidence>
<evidence type="ECO:0000313" key="2">
    <source>
        <dbReference type="EMBL" id="KAK3336717.1"/>
    </source>
</evidence>
<organism evidence="2 3">
    <name type="scientific">Cercophora scortea</name>
    <dbReference type="NCBI Taxonomy" id="314031"/>
    <lineage>
        <taxon>Eukaryota</taxon>
        <taxon>Fungi</taxon>
        <taxon>Dikarya</taxon>
        <taxon>Ascomycota</taxon>
        <taxon>Pezizomycotina</taxon>
        <taxon>Sordariomycetes</taxon>
        <taxon>Sordariomycetidae</taxon>
        <taxon>Sordariales</taxon>
        <taxon>Lasiosphaeriaceae</taxon>
        <taxon>Cercophora</taxon>
    </lineage>
</organism>
<name>A0AAE0J560_9PEZI</name>
<dbReference type="Proteomes" id="UP001286456">
    <property type="component" value="Unassembled WGS sequence"/>
</dbReference>
<evidence type="ECO:0000256" key="1">
    <source>
        <dbReference type="SAM" id="Phobius"/>
    </source>
</evidence>
<keyword evidence="1" id="KW-0472">Membrane</keyword>
<evidence type="ECO:0000313" key="3">
    <source>
        <dbReference type="Proteomes" id="UP001286456"/>
    </source>
</evidence>
<gene>
    <name evidence="2" type="ORF">B0T19DRAFT_48156</name>
</gene>
<keyword evidence="3" id="KW-1185">Reference proteome</keyword>
<reference evidence="2" key="2">
    <citation type="submission" date="2023-06" db="EMBL/GenBank/DDBJ databases">
        <authorList>
            <consortium name="Lawrence Berkeley National Laboratory"/>
            <person name="Haridas S."/>
            <person name="Hensen N."/>
            <person name="Bonometti L."/>
            <person name="Westerberg I."/>
            <person name="Brannstrom I.O."/>
            <person name="Guillou S."/>
            <person name="Cros-Aarteil S."/>
            <person name="Calhoun S."/>
            <person name="Kuo A."/>
            <person name="Mondo S."/>
            <person name="Pangilinan J."/>
            <person name="Riley R."/>
            <person name="Labutti K."/>
            <person name="Andreopoulos B."/>
            <person name="Lipzen A."/>
            <person name="Chen C."/>
            <person name="Yanf M."/>
            <person name="Daum C."/>
            <person name="Ng V."/>
            <person name="Clum A."/>
            <person name="Steindorff A."/>
            <person name="Ohm R."/>
            <person name="Martin F."/>
            <person name="Silar P."/>
            <person name="Natvig D."/>
            <person name="Lalanne C."/>
            <person name="Gautier V."/>
            <person name="Ament-Velasquez S.L."/>
            <person name="Kruys A."/>
            <person name="Hutchinson M.I."/>
            <person name="Powell A.J."/>
            <person name="Barry K."/>
            <person name="Miller A.N."/>
            <person name="Grigoriev I.V."/>
            <person name="Debuchy R."/>
            <person name="Gladieux P."/>
            <person name="Thoren M.H."/>
            <person name="Johannesson H."/>
        </authorList>
    </citation>
    <scope>NUCLEOTIDE SEQUENCE</scope>
    <source>
        <strain evidence="2">SMH4131-1</strain>
    </source>
</reference>
<dbReference type="EMBL" id="JAUEPO010000001">
    <property type="protein sequence ID" value="KAK3336717.1"/>
    <property type="molecule type" value="Genomic_DNA"/>
</dbReference>
<feature type="transmembrane region" description="Helical" evidence="1">
    <location>
        <begin position="65"/>
        <end position="85"/>
    </location>
</feature>
<feature type="transmembrane region" description="Helical" evidence="1">
    <location>
        <begin position="105"/>
        <end position="127"/>
    </location>
</feature>
<protein>
    <recommendedName>
        <fullName evidence="4">Transmembrane protein</fullName>
    </recommendedName>
</protein>
<dbReference type="AlphaFoldDB" id="A0AAE0J560"/>
<proteinExistence type="predicted"/>
<accession>A0AAE0J560</accession>